<organism evidence="16 17">
    <name type="scientific">Aspergillus terreus (strain NIH 2624 / FGSC A1156)</name>
    <dbReference type="NCBI Taxonomy" id="341663"/>
    <lineage>
        <taxon>Eukaryota</taxon>
        <taxon>Fungi</taxon>
        <taxon>Dikarya</taxon>
        <taxon>Ascomycota</taxon>
        <taxon>Pezizomycotina</taxon>
        <taxon>Eurotiomycetes</taxon>
        <taxon>Eurotiomycetidae</taxon>
        <taxon>Eurotiales</taxon>
        <taxon>Aspergillaceae</taxon>
        <taxon>Aspergillus</taxon>
        <taxon>Aspergillus subgen. Circumdati</taxon>
    </lineage>
</organism>
<dbReference type="GeneID" id="4355215"/>
<evidence type="ECO:0000313" key="16">
    <source>
        <dbReference type="EMBL" id="EAU39107.1"/>
    </source>
</evidence>
<evidence type="ECO:0000256" key="7">
    <source>
        <dbReference type="ARBA" id="ARBA00022701"/>
    </source>
</evidence>
<comment type="subunit">
    <text evidence="4">Interacts with microtubules.</text>
</comment>
<evidence type="ECO:0000256" key="2">
    <source>
        <dbReference type="ARBA" id="ARBA00004186"/>
    </source>
</evidence>
<keyword evidence="9" id="KW-0131">Cell cycle</keyword>
<dbReference type="STRING" id="341663.Q0D0S3"/>
<protein>
    <recommendedName>
        <fullName evidence="15">TOG domain-containing protein</fullName>
    </recommendedName>
</protein>
<keyword evidence="6" id="KW-0132">Cell division</keyword>
<dbReference type="GO" id="GO:0051301">
    <property type="term" value="P:cell division"/>
    <property type="evidence" value="ECO:0007669"/>
    <property type="project" value="UniProtKB-KW"/>
</dbReference>
<evidence type="ECO:0000256" key="4">
    <source>
        <dbReference type="ARBA" id="ARBA00011375"/>
    </source>
</evidence>
<dbReference type="RefSeq" id="XP_001210547.1">
    <property type="nucleotide sequence ID" value="XM_001210547.1"/>
</dbReference>
<dbReference type="GO" id="GO:0005634">
    <property type="term" value="C:nucleus"/>
    <property type="evidence" value="ECO:0007669"/>
    <property type="project" value="UniProtKB-SubCell"/>
</dbReference>
<dbReference type="GO" id="GO:0090307">
    <property type="term" value="P:mitotic spindle assembly"/>
    <property type="evidence" value="ECO:0007669"/>
    <property type="project" value="TreeGrafter"/>
</dbReference>
<keyword evidence="10" id="KW-0206">Cytoskeleton</keyword>
<dbReference type="GO" id="GO:1902903">
    <property type="term" value="P:regulation of supramolecular fiber organization"/>
    <property type="evidence" value="ECO:0007669"/>
    <property type="project" value="UniProtKB-ARBA"/>
</dbReference>
<dbReference type="GO" id="GO:0005815">
    <property type="term" value="C:microtubule organizing center"/>
    <property type="evidence" value="ECO:0007669"/>
    <property type="project" value="TreeGrafter"/>
</dbReference>
<evidence type="ECO:0000256" key="10">
    <source>
        <dbReference type="ARBA" id="ARBA00023212"/>
    </source>
</evidence>
<dbReference type="Proteomes" id="UP000007963">
    <property type="component" value="Unassembled WGS sequence"/>
</dbReference>
<keyword evidence="9" id="KW-0498">Mitosis</keyword>
<evidence type="ECO:0000256" key="14">
    <source>
        <dbReference type="SAM" id="MobiDB-lite"/>
    </source>
</evidence>
<feature type="region of interest" description="Disordered" evidence="14">
    <location>
        <begin position="708"/>
        <end position="744"/>
    </location>
</feature>
<dbReference type="GO" id="GO:0031110">
    <property type="term" value="P:regulation of microtubule polymerization or depolymerization"/>
    <property type="evidence" value="ECO:0007669"/>
    <property type="project" value="UniProtKB-ARBA"/>
</dbReference>
<dbReference type="GO" id="GO:0008017">
    <property type="term" value="F:microtubule binding"/>
    <property type="evidence" value="ECO:0007669"/>
    <property type="project" value="TreeGrafter"/>
</dbReference>
<dbReference type="InterPro" id="IPR024395">
    <property type="entry name" value="CLASP_N_dom"/>
</dbReference>
<dbReference type="GO" id="GO:0005881">
    <property type="term" value="C:cytoplasmic microtubule"/>
    <property type="evidence" value="ECO:0007669"/>
    <property type="project" value="TreeGrafter"/>
</dbReference>
<dbReference type="GO" id="GO:0060172">
    <property type="term" value="P:astral microtubule depolymerization"/>
    <property type="evidence" value="ECO:0007669"/>
    <property type="project" value="TreeGrafter"/>
</dbReference>
<name>Q0D0S3_ASPTN</name>
<dbReference type="InterPro" id="IPR034085">
    <property type="entry name" value="TOG"/>
</dbReference>
<evidence type="ECO:0000256" key="8">
    <source>
        <dbReference type="ARBA" id="ARBA00022737"/>
    </source>
</evidence>
<dbReference type="Pfam" id="PF12348">
    <property type="entry name" value="CLASP_N"/>
    <property type="match status" value="2"/>
</dbReference>
<feature type="region of interest" description="Disordered" evidence="14">
    <location>
        <begin position="756"/>
        <end position="883"/>
    </location>
</feature>
<reference evidence="17" key="1">
    <citation type="submission" date="2005-09" db="EMBL/GenBank/DDBJ databases">
        <title>Annotation of the Aspergillus terreus NIH2624 genome.</title>
        <authorList>
            <person name="Birren B.W."/>
            <person name="Lander E.S."/>
            <person name="Galagan J.E."/>
            <person name="Nusbaum C."/>
            <person name="Devon K."/>
            <person name="Henn M."/>
            <person name="Ma L.-J."/>
            <person name="Jaffe D.B."/>
            <person name="Butler J."/>
            <person name="Alvarez P."/>
            <person name="Gnerre S."/>
            <person name="Grabherr M."/>
            <person name="Kleber M."/>
            <person name="Mauceli E.W."/>
            <person name="Brockman W."/>
            <person name="Rounsley S."/>
            <person name="Young S.K."/>
            <person name="LaButti K."/>
            <person name="Pushparaj V."/>
            <person name="DeCaprio D."/>
            <person name="Crawford M."/>
            <person name="Koehrsen M."/>
            <person name="Engels R."/>
            <person name="Montgomery P."/>
            <person name="Pearson M."/>
            <person name="Howarth C."/>
            <person name="Larson L."/>
            <person name="Luoma S."/>
            <person name="White J."/>
            <person name="Alvarado L."/>
            <person name="Kodira C.D."/>
            <person name="Zeng Q."/>
            <person name="Oleary S."/>
            <person name="Yandava C."/>
            <person name="Denning D.W."/>
            <person name="Nierman W.C."/>
            <person name="Milne T."/>
            <person name="Madden K."/>
        </authorList>
    </citation>
    <scope>NUCLEOTIDE SEQUENCE [LARGE SCALE GENOMIC DNA]</scope>
    <source>
        <strain evidence="17">NIH 2624 / FGSC A1156</strain>
    </source>
</reference>
<dbReference type="PROSITE" id="PS50077">
    <property type="entry name" value="HEAT_REPEAT"/>
    <property type="match status" value="1"/>
</dbReference>
<feature type="domain" description="TOG" evidence="15">
    <location>
        <begin position="78"/>
        <end position="296"/>
    </location>
</feature>
<evidence type="ECO:0000256" key="11">
    <source>
        <dbReference type="ARBA" id="ARBA00023242"/>
    </source>
</evidence>
<feature type="repeat" description="HEAT" evidence="13">
    <location>
        <begin position="168"/>
        <end position="205"/>
    </location>
</feature>
<evidence type="ECO:0000256" key="12">
    <source>
        <dbReference type="ARBA" id="ARBA00024889"/>
    </source>
</evidence>
<evidence type="ECO:0000256" key="13">
    <source>
        <dbReference type="PROSITE-ProRule" id="PRU00103"/>
    </source>
</evidence>
<dbReference type="GO" id="GO:1990023">
    <property type="term" value="C:mitotic spindle midzone"/>
    <property type="evidence" value="ECO:0007669"/>
    <property type="project" value="TreeGrafter"/>
</dbReference>
<feature type="compositionally biased region" description="Low complexity" evidence="14">
    <location>
        <begin position="323"/>
        <end position="337"/>
    </location>
</feature>
<comment type="similarity">
    <text evidence="3">Belongs to the CLASP family.</text>
</comment>
<evidence type="ECO:0000256" key="9">
    <source>
        <dbReference type="ARBA" id="ARBA00022776"/>
    </source>
</evidence>
<feature type="region of interest" description="Disordered" evidence="14">
    <location>
        <begin position="303"/>
        <end position="472"/>
    </location>
</feature>
<proteinExistence type="inferred from homology"/>
<keyword evidence="7" id="KW-0493">Microtubule</keyword>
<feature type="compositionally biased region" description="Low complexity" evidence="14">
    <location>
        <begin position="725"/>
        <end position="741"/>
    </location>
</feature>
<feature type="compositionally biased region" description="Polar residues" evidence="14">
    <location>
        <begin position="965"/>
        <end position="976"/>
    </location>
</feature>
<evidence type="ECO:0000259" key="15">
    <source>
        <dbReference type="SMART" id="SM01349"/>
    </source>
</evidence>
<dbReference type="Gene3D" id="1.25.10.10">
    <property type="entry name" value="Leucine-rich Repeat Variant"/>
    <property type="match status" value="2"/>
</dbReference>
<gene>
    <name evidence="16" type="ORF">ATEG_00461</name>
</gene>
<feature type="compositionally biased region" description="Low complexity" evidence="14">
    <location>
        <begin position="799"/>
        <end position="813"/>
    </location>
</feature>
<feature type="compositionally biased region" description="Polar residues" evidence="14">
    <location>
        <begin position="822"/>
        <end position="849"/>
    </location>
</feature>
<comment type="subcellular location">
    <subcellularLocation>
        <location evidence="2">Cytoplasm</location>
        <location evidence="2">Cytoskeleton</location>
        <location evidence="2">Spindle</location>
    </subcellularLocation>
    <subcellularLocation>
        <location evidence="1">Nucleus</location>
    </subcellularLocation>
</comment>
<feature type="region of interest" description="Disordered" evidence="14">
    <location>
        <begin position="963"/>
        <end position="996"/>
    </location>
</feature>
<dbReference type="InterPro" id="IPR016024">
    <property type="entry name" value="ARM-type_fold"/>
</dbReference>
<dbReference type="OMA" id="ICKHAGY"/>
<evidence type="ECO:0000256" key="3">
    <source>
        <dbReference type="ARBA" id="ARBA00009549"/>
    </source>
</evidence>
<evidence type="ECO:0000256" key="1">
    <source>
        <dbReference type="ARBA" id="ARBA00004123"/>
    </source>
</evidence>
<keyword evidence="11" id="KW-0539">Nucleus</keyword>
<dbReference type="eggNOG" id="ENOG502QT5T">
    <property type="taxonomic scope" value="Eukaryota"/>
</dbReference>
<comment type="function">
    <text evidence="12">Microtubule binding protein that promotes the stabilization of dynamic microtubules. Required for mitotic spindle formation.</text>
</comment>
<keyword evidence="8" id="KW-0677">Repeat</keyword>
<dbReference type="SUPFAM" id="SSF48371">
    <property type="entry name" value="ARM repeat"/>
    <property type="match status" value="1"/>
</dbReference>
<dbReference type="PANTHER" id="PTHR21567:SF9">
    <property type="entry name" value="CLIP-ASSOCIATING PROTEIN"/>
    <property type="match status" value="1"/>
</dbReference>
<dbReference type="InterPro" id="IPR021133">
    <property type="entry name" value="HEAT_type_2"/>
</dbReference>
<dbReference type="VEuPathDB" id="FungiDB:ATEG_00461"/>
<feature type="domain" description="TOG" evidence="15">
    <location>
        <begin position="480"/>
        <end position="722"/>
    </location>
</feature>
<accession>Q0D0S3</accession>
<sequence>MPVTRIFSFIVNPVNVCRFVVSKSDELRSKSDELRLIAKEFTELGRQALQRARAGTLSDALQQTQQADDHHTVTVTMDMKVDDLQAALTNPNLSIENKYDRLISVKSDIKQKNVPASLIPSLFDCLRLAIAHNNIHIYTAGFATLSHLLKRLFIEELHTEVAAHARSLYPTLLERLGDHKERVRALAAQAFADLWKAAPMDAEKHVLGTALVGRNPKAKEASLTWILSMHTSHDLLFRPYVASLVACLEDADSAVRDTAKSTVVGLFNSAPAHAKADLQREMAEQHVRKSIVAAVLSGLGLESDSATSRPVSRTEPTRQHRNPLAAAASLSRPASRAEPITHAASTSRPVSRAEPRLQPRPTSIADTHEQPPQQPAPRAESIIYTASVARPASRAEPVTSTASTSRPASRAEPVTSTRPAPAVDAEEPQTLQTSSRSNPLKHVRAPTATQSNTTELKQRAPAQIPKSQEGEQLQPLLVSSSRELEDIIKTMLPHFEGRETEANWMLRDRGVTTLRRLTLSNAPHEFPMVYVSSMRTILDGVFKVVNSLRTQLSTTGCRLIQEMARACGPRIDSMVEIIMLHMVKLCGGMKKITAALANETVDIVLQNVSYTSRILQHVTAACEERNVQLRVFSAGWLKTLINKQAHHKSTIEHGGGADTLARCIKKGLSDANPGVREAMRSTFWAFARVWPGRSDGIMSNLDTKSRTLLEKDPARPGNVGSTSNKVPTPQKPTSKSTPSTPGRSALREAIAAQKKAHLGNTKSLPPRPETAHAALTDPKPASQKSTLSSAPVRRGVKVTRPATAGPGRRPAPTELRHESPRSGRSNVQTPSPTKRTFVNGASGSPQVDQKPTPKSILVKRPEGIKIPIGPVTPDSKSPKSPGVRFADQMMLSEMKAVTAEAPEVEAPEVKAPEVKAPEVKAPEVKAPEVKASEVMAIEAHTESKSGESKFPEGLAVPERPVELGESQTLAETNQSGESDDTEDIQDMKRPDTEDPERIVLTAEELTLGDVHVPKQRMRRRTHQGELDWNDPLTRRWGQLNDLVTRRRQVSAQSQELKHAREVIESAIVYIRMGAIDMFGYRKLQSLIAYHDELFETQDRYNEFLKVLLEDLARDPKYGDDQKRMVSSLHHKQQVAKAIRFMFAYNETWFSDTHAQVFPALLQTTLYFESRYYLITVLRQIADDLLYACHLPDLVVSVVQCLRSLPDDFPNVQAVVMGVVFLTKTLKILNQRQAQLPESTLSQVAHYAVHCMMRGHISARSTIGALCQQVRRFLSSDEHFWKLAGEPIDPFTRSMICYYLYKLHKGLV</sequence>
<dbReference type="OrthoDB" id="46159at2759"/>
<dbReference type="EMBL" id="CH476594">
    <property type="protein sequence ID" value="EAU39107.1"/>
    <property type="molecule type" value="Genomic_DNA"/>
</dbReference>
<dbReference type="SMART" id="SM01349">
    <property type="entry name" value="TOG"/>
    <property type="match status" value="2"/>
</dbReference>
<evidence type="ECO:0000313" key="17">
    <source>
        <dbReference type="Proteomes" id="UP000007963"/>
    </source>
</evidence>
<dbReference type="PANTHER" id="PTHR21567">
    <property type="entry name" value="CLASP"/>
    <property type="match status" value="1"/>
</dbReference>
<dbReference type="HOGENOM" id="CLU_004060_0_0_1"/>
<evidence type="ECO:0000256" key="5">
    <source>
        <dbReference type="ARBA" id="ARBA00022490"/>
    </source>
</evidence>
<feature type="compositionally biased region" description="Polar residues" evidence="14">
    <location>
        <begin position="429"/>
        <end position="438"/>
    </location>
</feature>
<dbReference type="InterPro" id="IPR011989">
    <property type="entry name" value="ARM-like"/>
</dbReference>
<feature type="compositionally biased region" description="Basic and acidic residues" evidence="14">
    <location>
        <begin position="985"/>
        <end position="996"/>
    </location>
</feature>
<evidence type="ECO:0000256" key="6">
    <source>
        <dbReference type="ARBA" id="ARBA00022618"/>
    </source>
</evidence>
<keyword evidence="5" id="KW-0963">Cytoplasm</keyword>
<feature type="compositionally biased region" description="Low complexity" evidence="14">
    <location>
        <begin position="399"/>
        <end position="411"/>
    </location>
</feature>
<dbReference type="GO" id="GO:0005876">
    <property type="term" value="C:spindle microtubule"/>
    <property type="evidence" value="ECO:0007669"/>
    <property type="project" value="TreeGrafter"/>
</dbReference>